<accession>A0A8T9ZXX2</accession>
<dbReference type="GO" id="GO:0006120">
    <property type="term" value="P:mitochondrial electron transport, NADH to ubiquinone"/>
    <property type="evidence" value="ECO:0007669"/>
    <property type="project" value="InterPro"/>
</dbReference>
<feature type="chain" id="PRO_5044493707" description="NADH-ubiquinone oxidoreductase chain 2" evidence="19">
    <location>
        <begin position="24"/>
        <end position="322"/>
    </location>
</feature>
<evidence type="ECO:0000256" key="18">
    <source>
        <dbReference type="RuleBase" id="RU003403"/>
    </source>
</evidence>
<keyword evidence="8 18" id="KW-0812">Transmembrane</keyword>
<protein>
    <recommendedName>
        <fullName evidence="5 18">NADH-ubiquinone oxidoreductase chain 2</fullName>
        <ecNumber evidence="4 18">7.1.1.2</ecNumber>
    </recommendedName>
</protein>
<comment type="similarity">
    <text evidence="3 18">Belongs to the complex I subunit 2 family.</text>
</comment>
<dbReference type="PRINTS" id="PR01436">
    <property type="entry name" value="NADHDHGNASE2"/>
</dbReference>
<dbReference type="InterPro" id="IPR003917">
    <property type="entry name" value="NADH_UbQ_OxRdtase_chain2"/>
</dbReference>
<feature type="transmembrane region" description="Helical" evidence="18">
    <location>
        <begin position="224"/>
        <end position="246"/>
    </location>
</feature>
<evidence type="ECO:0000256" key="5">
    <source>
        <dbReference type="ARBA" id="ARBA00021008"/>
    </source>
</evidence>
<evidence type="ECO:0000256" key="14">
    <source>
        <dbReference type="ARBA" id="ARBA00023075"/>
    </source>
</evidence>
<proteinExistence type="inferred from homology"/>
<evidence type="ECO:0000256" key="10">
    <source>
        <dbReference type="ARBA" id="ARBA00022967"/>
    </source>
</evidence>
<keyword evidence="13 18" id="KW-0520">NAD</keyword>
<dbReference type="Pfam" id="PF00361">
    <property type="entry name" value="Proton_antipo_M"/>
    <property type="match status" value="1"/>
</dbReference>
<feature type="transmembrane region" description="Helical" evidence="18">
    <location>
        <begin position="184"/>
        <end position="203"/>
    </location>
</feature>
<dbReference type="InterPro" id="IPR050175">
    <property type="entry name" value="Complex_I_Subunit_2"/>
</dbReference>
<dbReference type="InterPro" id="IPR001750">
    <property type="entry name" value="ND/Mrp_TM"/>
</dbReference>
<evidence type="ECO:0000256" key="1">
    <source>
        <dbReference type="ARBA" id="ARBA00003257"/>
    </source>
</evidence>
<geneLocation type="mitochondrion" evidence="21"/>
<dbReference type="GO" id="GO:0008137">
    <property type="term" value="F:NADH dehydrogenase (ubiquinone) activity"/>
    <property type="evidence" value="ECO:0007669"/>
    <property type="project" value="UniProtKB-EC"/>
</dbReference>
<evidence type="ECO:0000256" key="8">
    <source>
        <dbReference type="ARBA" id="ARBA00022692"/>
    </source>
</evidence>
<feature type="domain" description="NADH:quinone oxidoreductase/Mrp antiporter transmembrane" evidence="20">
    <location>
        <begin position="74"/>
        <end position="271"/>
    </location>
</feature>
<evidence type="ECO:0000256" key="15">
    <source>
        <dbReference type="ARBA" id="ARBA00023128"/>
    </source>
</evidence>
<evidence type="ECO:0000313" key="21">
    <source>
        <dbReference type="EMBL" id="UPL65933.1"/>
    </source>
</evidence>
<evidence type="ECO:0000256" key="6">
    <source>
        <dbReference type="ARBA" id="ARBA00022448"/>
    </source>
</evidence>
<comment type="catalytic activity">
    <reaction evidence="17 18">
        <text>a ubiquinone + NADH + 5 H(+)(in) = a ubiquinol + NAD(+) + 4 H(+)(out)</text>
        <dbReference type="Rhea" id="RHEA:29091"/>
        <dbReference type="Rhea" id="RHEA-COMP:9565"/>
        <dbReference type="Rhea" id="RHEA-COMP:9566"/>
        <dbReference type="ChEBI" id="CHEBI:15378"/>
        <dbReference type="ChEBI" id="CHEBI:16389"/>
        <dbReference type="ChEBI" id="CHEBI:17976"/>
        <dbReference type="ChEBI" id="CHEBI:57540"/>
        <dbReference type="ChEBI" id="CHEBI:57945"/>
        <dbReference type="EC" id="7.1.1.2"/>
    </reaction>
</comment>
<evidence type="ECO:0000256" key="13">
    <source>
        <dbReference type="ARBA" id="ARBA00023027"/>
    </source>
</evidence>
<comment type="subcellular location">
    <subcellularLocation>
        <location evidence="2 18">Mitochondrion inner membrane</location>
        <topology evidence="2 18">Multi-pass membrane protein</topology>
    </subcellularLocation>
</comment>
<evidence type="ECO:0000256" key="4">
    <source>
        <dbReference type="ARBA" id="ARBA00012944"/>
    </source>
</evidence>
<keyword evidence="15 18" id="KW-0496">Mitochondrion</keyword>
<evidence type="ECO:0000256" key="19">
    <source>
        <dbReference type="SAM" id="SignalP"/>
    </source>
</evidence>
<dbReference type="EMBL" id="MW619696">
    <property type="protein sequence ID" value="UPL65933.1"/>
    <property type="molecule type" value="Genomic_DNA"/>
</dbReference>
<comment type="function">
    <text evidence="1">Core subunit of the mitochondrial membrane respiratory chain NADH dehydrogenase (Complex I) that is believed to belong to the minimal assembly required for catalysis. Complex I functions in the transfer of electrons from NADH to the respiratory chain. The immediate electron acceptor for the enzyme is believed to be ubiquinone.</text>
</comment>
<feature type="transmembrane region" description="Helical" evidence="18">
    <location>
        <begin position="297"/>
        <end position="319"/>
    </location>
</feature>
<dbReference type="PANTHER" id="PTHR46552">
    <property type="entry name" value="NADH-UBIQUINONE OXIDOREDUCTASE CHAIN 2"/>
    <property type="match status" value="1"/>
</dbReference>
<keyword evidence="10 18" id="KW-1278">Translocase</keyword>
<keyword evidence="19" id="KW-0732">Signal</keyword>
<feature type="signal peptide" evidence="19">
    <location>
        <begin position="1"/>
        <end position="23"/>
    </location>
</feature>
<reference evidence="21" key="1">
    <citation type="journal article" date="2022" name="Cladistics">
        <title>Diversification of the phytophagous lineages of true bugs (Insecta: Hemiptera: Heteroptera) shortly after that of the flowering plants.</title>
        <authorList>
            <person name="Ye F."/>
            <person name="Kment P."/>
            <person name="Redei D."/>
            <person name="Luo J.Y."/>
            <person name="Wang Y.H."/>
            <person name="Kuechler S.M."/>
            <person name="Zhang W.W."/>
            <person name="Chen P.P."/>
            <person name="Wu H.Y."/>
            <person name="Wu Y.Z."/>
            <person name="Sun X.Y."/>
            <person name="Ding L."/>
            <person name="Wang Y.R."/>
            <person name="Xie Q."/>
        </authorList>
    </citation>
    <scope>NUCLEOTIDE SEQUENCE</scope>
</reference>
<keyword evidence="6" id="KW-0813">Transport</keyword>
<dbReference type="GO" id="GO:0005743">
    <property type="term" value="C:mitochondrial inner membrane"/>
    <property type="evidence" value="ECO:0007669"/>
    <property type="project" value="UniProtKB-SubCell"/>
</dbReference>
<name>A0A8T9ZXX2_9HEMI</name>
<dbReference type="EC" id="7.1.1.2" evidence="4 18"/>
<evidence type="ECO:0000256" key="7">
    <source>
        <dbReference type="ARBA" id="ARBA00022660"/>
    </source>
</evidence>
<dbReference type="PANTHER" id="PTHR46552:SF1">
    <property type="entry name" value="NADH-UBIQUINONE OXIDOREDUCTASE CHAIN 2"/>
    <property type="match status" value="1"/>
</dbReference>
<evidence type="ECO:0000256" key="12">
    <source>
        <dbReference type="ARBA" id="ARBA00022989"/>
    </source>
</evidence>
<sequence>MKNMSKIMFMFIMIISLIMVSSSSNMMSMWVSLEINMMMFIPLMNEKNNSQSMMMYFLTQSMASMMFMISILNNNMFNMMMLMSLSMFMKMGMPPFHQWLPEIMAKISWNLCFLMMTLQKIPPMMVMTQIMENNYMNNLIIISSIVFSAIIGLNQTSMRKLMAYSSMSHTGWMLMCMKLSNKSWMSYMMIYMIMMMMMCQFLSKMNIFYLNQMNIQMMENSNKIMLMMSMMSMGGMPPFLGFLPKWMTIQLIIKSEEMFMMLIMLFMSVVTMFYYLRMMSSISMISSISQKWMNFKNMNMLIMYMYMINIMMPASILMIKLL</sequence>
<evidence type="ECO:0000256" key="17">
    <source>
        <dbReference type="ARBA" id="ARBA00049551"/>
    </source>
</evidence>
<evidence type="ECO:0000256" key="2">
    <source>
        <dbReference type="ARBA" id="ARBA00004448"/>
    </source>
</evidence>
<keyword evidence="9 18" id="KW-0999">Mitochondrion inner membrane</keyword>
<dbReference type="AlphaFoldDB" id="A0A8T9ZXX2"/>
<evidence type="ECO:0000256" key="9">
    <source>
        <dbReference type="ARBA" id="ARBA00022792"/>
    </source>
</evidence>
<keyword evidence="11 18" id="KW-0249">Electron transport</keyword>
<evidence type="ECO:0000256" key="16">
    <source>
        <dbReference type="ARBA" id="ARBA00023136"/>
    </source>
</evidence>
<feature type="transmembrane region" description="Helical" evidence="18">
    <location>
        <begin position="258"/>
        <end position="276"/>
    </location>
</feature>
<comment type="function">
    <text evidence="18">Core subunit of the mitochondrial membrane respiratory chain NADH dehydrogenase (Complex I) which catalyzes electron transfer from NADH through the respiratory chain, using ubiquinone as an electron acceptor. Essential for the catalytic activity and assembly of complex I.</text>
</comment>
<evidence type="ECO:0000256" key="3">
    <source>
        <dbReference type="ARBA" id="ARBA00007012"/>
    </source>
</evidence>
<evidence type="ECO:0000259" key="20">
    <source>
        <dbReference type="Pfam" id="PF00361"/>
    </source>
</evidence>
<keyword evidence="7 18" id="KW-0679">Respiratory chain</keyword>
<keyword evidence="14 18" id="KW-0830">Ubiquinone</keyword>
<keyword evidence="12 18" id="KW-1133">Transmembrane helix</keyword>
<keyword evidence="16 18" id="KW-0472">Membrane</keyword>
<evidence type="ECO:0000256" key="11">
    <source>
        <dbReference type="ARBA" id="ARBA00022982"/>
    </source>
</evidence>
<organism evidence="21">
    <name type="scientific">Dicyphus sp</name>
    <dbReference type="NCBI Taxonomy" id="2931289"/>
    <lineage>
        <taxon>Eukaryota</taxon>
        <taxon>Metazoa</taxon>
        <taxon>Ecdysozoa</taxon>
        <taxon>Arthropoda</taxon>
        <taxon>Hexapoda</taxon>
        <taxon>Insecta</taxon>
        <taxon>Pterygota</taxon>
        <taxon>Neoptera</taxon>
        <taxon>Paraneoptera</taxon>
        <taxon>Hemiptera</taxon>
        <taxon>Heteroptera</taxon>
        <taxon>Panheteroptera</taxon>
        <taxon>Cimicomorpha</taxon>
        <taxon>Miridae</taxon>
        <taxon>Dicyphina</taxon>
        <taxon>Dicyphus</taxon>
    </lineage>
</organism>